<feature type="transmembrane region" description="Helical" evidence="2">
    <location>
        <begin position="161"/>
        <end position="180"/>
    </location>
</feature>
<evidence type="ECO:0000256" key="2">
    <source>
        <dbReference type="SAM" id="Phobius"/>
    </source>
</evidence>
<feature type="transmembrane region" description="Helical" evidence="2">
    <location>
        <begin position="269"/>
        <end position="287"/>
    </location>
</feature>
<dbReference type="RefSeq" id="WP_224865009.1">
    <property type="nucleotide sequence ID" value="NZ_JAYJJT010000027.1"/>
</dbReference>
<organism evidence="3 4">
    <name type="scientific">[Mycobacterium] zoologicum</name>
    <dbReference type="NCBI Taxonomy" id="2872311"/>
    <lineage>
        <taxon>Bacteria</taxon>
        <taxon>Bacillati</taxon>
        <taxon>Actinomycetota</taxon>
        <taxon>Actinomycetes</taxon>
        <taxon>Mycobacteriales</taxon>
        <taxon>Mycobacteriaceae</taxon>
        <taxon>Mycolicibacter</taxon>
    </lineage>
</organism>
<feature type="compositionally biased region" description="Low complexity" evidence="1">
    <location>
        <begin position="424"/>
        <end position="438"/>
    </location>
</feature>
<comment type="caution">
    <text evidence="3">The sequence shown here is derived from an EMBL/GenBank/DDBJ whole genome shotgun (WGS) entry which is preliminary data.</text>
</comment>
<feature type="transmembrane region" description="Helical" evidence="2">
    <location>
        <begin position="367"/>
        <end position="387"/>
    </location>
</feature>
<protein>
    <submittedName>
        <fullName evidence="3">Uncharacterized protein</fullName>
    </submittedName>
</protein>
<feature type="transmembrane region" description="Helical" evidence="2">
    <location>
        <begin position="115"/>
        <end position="141"/>
    </location>
</feature>
<gene>
    <name evidence="3" type="ORF">KV112_19020</name>
</gene>
<keyword evidence="2" id="KW-0812">Transmembrane</keyword>
<feature type="transmembrane region" description="Helical" evidence="2">
    <location>
        <begin position="343"/>
        <end position="361"/>
    </location>
</feature>
<dbReference type="EMBL" id="JAYJJT010000027">
    <property type="protein sequence ID" value="MEB3051807.1"/>
    <property type="molecule type" value="Genomic_DNA"/>
</dbReference>
<feature type="region of interest" description="Disordered" evidence="1">
    <location>
        <begin position="424"/>
        <end position="444"/>
    </location>
</feature>
<keyword evidence="2" id="KW-0472">Membrane</keyword>
<feature type="transmembrane region" description="Helical" evidence="2">
    <location>
        <begin position="192"/>
        <end position="214"/>
    </location>
</feature>
<feature type="transmembrane region" description="Helical" evidence="2">
    <location>
        <begin position="293"/>
        <end position="315"/>
    </location>
</feature>
<keyword evidence="2" id="KW-1133">Transmembrane helix</keyword>
<evidence type="ECO:0000256" key="1">
    <source>
        <dbReference type="SAM" id="MobiDB-lite"/>
    </source>
</evidence>
<evidence type="ECO:0000313" key="3">
    <source>
        <dbReference type="EMBL" id="MEB3051807.1"/>
    </source>
</evidence>
<reference evidence="3 4" key="1">
    <citation type="submission" date="2023-12" db="EMBL/GenBank/DDBJ databases">
        <title>Description of new species of Mycobacterium terrae complex isolated from sewage at the Sao Paulo Zoological Park Foundation in Brazil.</title>
        <authorList>
            <person name="Romagnoli C.L."/>
            <person name="Conceicao E.C."/>
            <person name="Machado E."/>
            <person name="Barreto L.B.P.F."/>
            <person name="Sharma A."/>
            <person name="Silva N.M."/>
            <person name="Marques L.E."/>
            <person name="Juliana M.A."/>
            <person name="Lourenco M.C.S."/>
            <person name="Digiampietri L.A."/>
            <person name="Suffys P.N."/>
            <person name="Viana-Niero C."/>
        </authorList>
    </citation>
    <scope>NUCLEOTIDE SEQUENCE [LARGE SCALE GENOMIC DNA]</scope>
    <source>
        <strain evidence="3 4">MYC123</strain>
    </source>
</reference>
<evidence type="ECO:0000313" key="4">
    <source>
        <dbReference type="Proteomes" id="UP001299046"/>
    </source>
</evidence>
<keyword evidence="4" id="KW-1185">Reference proteome</keyword>
<name>A0ABU5YP17_9MYCO</name>
<proteinExistence type="predicted"/>
<sequence>MTSRQLTEEERHAVALMKGLPPADPNNLASPLNGMGIRAYLVLSGSPDLRVIAAQITRQRESLLQRMVLRQTRRVERIRTIRWASRVWVVQRRLSRFEVAARGIGWLLLHTLHEIAAIVSAYSTKLGVAAVFLSSPYWLFVKDQNGSGLAADDVMGFLTKLVLPGLSLWAMGILLFRMAVSRFGPPRNWQWALVIKIVLLMAVIDSLMAGAWLLGKKLQLSGLVHVDPKGPMTIRVVGVLVLAFWIFLVGSMACSAIDQTLLKSERVKALAVSLTLLTFPVMGFVGSRTVTPSIRVGLIATSVVLLLLWLIGFVYRIGEWFERYTSLVRQGVDVPRRGFSRRLLGAWLLSVALVPIGLIPADATNNAVQLALIAPMMLALLGAFVVLPITARFVRRVNVYFEQHETAKWSDYAAAVTSDVESVGAVSAESRSVSESSDTQGGEA</sequence>
<dbReference type="Proteomes" id="UP001299046">
    <property type="component" value="Unassembled WGS sequence"/>
</dbReference>
<accession>A0ABU5YP17</accession>
<feature type="transmembrane region" description="Helical" evidence="2">
    <location>
        <begin position="234"/>
        <end position="257"/>
    </location>
</feature>